<evidence type="ECO:0000256" key="2">
    <source>
        <dbReference type="ARBA" id="ARBA00022490"/>
    </source>
</evidence>
<dbReference type="PANTHER" id="PTHR46630">
    <property type="entry name" value="TETRATRICOPEPTIDE REPEAT PROTEIN 29"/>
    <property type="match status" value="1"/>
</dbReference>
<comment type="similarity">
    <text evidence="5">Belongs to the Rap family.</text>
</comment>
<dbReference type="Pfam" id="PF13424">
    <property type="entry name" value="TPR_12"/>
    <property type="match status" value="1"/>
</dbReference>
<evidence type="ECO:0000256" key="3">
    <source>
        <dbReference type="ARBA" id="ARBA00022737"/>
    </source>
</evidence>
<dbReference type="InterPro" id="IPR011990">
    <property type="entry name" value="TPR-like_helical_dom_sf"/>
</dbReference>
<dbReference type="PROSITE" id="PS50005">
    <property type="entry name" value="TPR"/>
    <property type="match status" value="2"/>
</dbReference>
<keyword evidence="8" id="KW-1185">Reference proteome</keyword>
<comment type="subcellular location">
    <subcellularLocation>
        <location evidence="1">Cytoplasm</location>
    </subcellularLocation>
</comment>
<comment type="caution">
    <text evidence="7">The sequence shown here is derived from an EMBL/GenBank/DDBJ whole genome shotgun (WGS) entry which is preliminary data.</text>
</comment>
<evidence type="ECO:0000256" key="5">
    <source>
        <dbReference type="ARBA" id="ARBA00038253"/>
    </source>
</evidence>
<evidence type="ECO:0000256" key="1">
    <source>
        <dbReference type="ARBA" id="ARBA00004496"/>
    </source>
</evidence>
<dbReference type="STRING" id="1524460.IX84_19795"/>
<keyword evidence="3" id="KW-0677">Repeat</keyword>
<evidence type="ECO:0000313" key="7">
    <source>
        <dbReference type="EMBL" id="KGE86721.1"/>
    </source>
</evidence>
<dbReference type="GO" id="GO:0005737">
    <property type="term" value="C:cytoplasm"/>
    <property type="evidence" value="ECO:0007669"/>
    <property type="project" value="UniProtKB-SubCell"/>
</dbReference>
<gene>
    <name evidence="7" type="ORF">IX84_19795</name>
</gene>
<keyword evidence="2" id="KW-0963">Cytoplasm</keyword>
<dbReference type="OrthoDB" id="9803982at2"/>
<dbReference type="RefSeq" id="WP_044224256.1">
    <property type="nucleotide sequence ID" value="NZ_JBKAGJ010000016.1"/>
</dbReference>
<dbReference type="EMBL" id="JPOS01000075">
    <property type="protein sequence ID" value="KGE86721.1"/>
    <property type="molecule type" value="Genomic_DNA"/>
</dbReference>
<keyword evidence="4 6" id="KW-0802">TPR repeat</keyword>
<feature type="repeat" description="TPR" evidence="6">
    <location>
        <begin position="233"/>
        <end position="266"/>
    </location>
</feature>
<proteinExistence type="inferred from homology"/>
<dbReference type="Proteomes" id="UP000029736">
    <property type="component" value="Unassembled WGS sequence"/>
</dbReference>
<dbReference type="AlphaFoldDB" id="A0A098S3V0"/>
<evidence type="ECO:0000256" key="6">
    <source>
        <dbReference type="PROSITE-ProRule" id="PRU00339"/>
    </source>
</evidence>
<reference evidence="7 8" key="1">
    <citation type="journal article" date="2014" name="Int. J. Syst. Evol. Microbiol.">
        <title>Phaeodactylibacter xiamenensis gen. nov., sp. nov., a member of the family Saprospiraceae isolated from the marine alga Phaeodactylum tricornutum.</title>
        <authorList>
            <person name="Chen Z.Jr."/>
            <person name="Lei X."/>
            <person name="Lai Q."/>
            <person name="Li Y."/>
            <person name="Zhang B."/>
            <person name="Zhang J."/>
            <person name="Zhang H."/>
            <person name="Yang L."/>
            <person name="Zheng W."/>
            <person name="Tian Y."/>
            <person name="Yu Z."/>
            <person name="Xu H.Jr."/>
            <person name="Zheng T."/>
        </authorList>
    </citation>
    <scope>NUCLEOTIDE SEQUENCE [LARGE SCALE GENOMIC DNA]</scope>
    <source>
        <strain evidence="7 8">KD52</strain>
    </source>
</reference>
<accession>A0A098S3V0</accession>
<feature type="repeat" description="TPR" evidence="6">
    <location>
        <begin position="271"/>
        <end position="304"/>
    </location>
</feature>
<dbReference type="SUPFAM" id="SSF48452">
    <property type="entry name" value="TPR-like"/>
    <property type="match status" value="1"/>
</dbReference>
<protein>
    <submittedName>
        <fullName evidence="7">Uncharacterized protein</fullName>
    </submittedName>
</protein>
<organism evidence="7 8">
    <name type="scientific">Phaeodactylibacter xiamenensis</name>
    <dbReference type="NCBI Taxonomy" id="1524460"/>
    <lineage>
        <taxon>Bacteria</taxon>
        <taxon>Pseudomonadati</taxon>
        <taxon>Bacteroidota</taxon>
        <taxon>Saprospiria</taxon>
        <taxon>Saprospirales</taxon>
        <taxon>Haliscomenobacteraceae</taxon>
        <taxon>Phaeodactylibacter</taxon>
    </lineage>
</organism>
<dbReference type="InterPro" id="IPR051476">
    <property type="entry name" value="Bac_ResReg_Asp_Phosphatase"/>
</dbReference>
<dbReference type="Gene3D" id="1.25.40.10">
    <property type="entry name" value="Tetratricopeptide repeat domain"/>
    <property type="match status" value="2"/>
</dbReference>
<evidence type="ECO:0000256" key="4">
    <source>
        <dbReference type="ARBA" id="ARBA00022803"/>
    </source>
</evidence>
<evidence type="ECO:0000313" key="8">
    <source>
        <dbReference type="Proteomes" id="UP000029736"/>
    </source>
</evidence>
<dbReference type="PANTHER" id="PTHR46630:SF1">
    <property type="entry name" value="TETRATRICOPEPTIDE REPEAT PROTEIN 29"/>
    <property type="match status" value="1"/>
</dbReference>
<name>A0A098S3V0_9BACT</name>
<sequence>MTQRPYFSRINQLARFLSREDEQGYAFACIQDERLLPAATKAIIEAAKNKYHTQPNVCQLEQASPILSQLQSAMGETGGLIVQGLPHYLAEEGKVQSLNYAREGIVQLGRPILFWVDEPTLRRISNLATDLFSQRRMVVVYFDETAEIELPDDFLQSRFQEEYRSQEAYRALELQVELKKRQLREAEEAGLPAQRLAIDFALPLAEAYAEFDGQRKAVELLEQYPPTDEAWPQDKLRAVGNIYWVAGKYERAIQYLKKALNHAPEGSTLQSALLSDLGDIHRDVGNYAEALQYYELDLSLSHRLTKQNPQSEQLQRDLGVAIEKLADLLMRTGKTNDAAELYHERTDIARTLAKKNPQSEQLQRDLSVAYYKLGQLKTKGHVEEARQYYLKDLEIAQAIQAQNPESIELADDLLTTYLGFIKRAKNAEEAVPFLEKALPLAQHLYQRTGQPNYKELAEKLKDQH</sequence>
<dbReference type="SMART" id="SM00028">
    <property type="entry name" value="TPR"/>
    <property type="match status" value="4"/>
</dbReference>
<dbReference type="InterPro" id="IPR019734">
    <property type="entry name" value="TPR_rpt"/>
</dbReference>